<name>A0A0E9V4S4_ANGAN</name>
<dbReference type="EMBL" id="GBXM01035530">
    <property type="protein sequence ID" value="JAH73047.1"/>
    <property type="molecule type" value="Transcribed_RNA"/>
</dbReference>
<reference evidence="1" key="1">
    <citation type="submission" date="2014-11" db="EMBL/GenBank/DDBJ databases">
        <authorList>
            <person name="Amaro Gonzalez C."/>
        </authorList>
    </citation>
    <scope>NUCLEOTIDE SEQUENCE</scope>
</reference>
<evidence type="ECO:0000313" key="1">
    <source>
        <dbReference type="EMBL" id="JAH73047.1"/>
    </source>
</evidence>
<reference evidence="1" key="2">
    <citation type="journal article" date="2015" name="Fish Shellfish Immunol.">
        <title>Early steps in the European eel (Anguilla anguilla)-Vibrio vulnificus interaction in the gills: Role of the RtxA13 toxin.</title>
        <authorList>
            <person name="Callol A."/>
            <person name="Pajuelo D."/>
            <person name="Ebbesson L."/>
            <person name="Teles M."/>
            <person name="MacKenzie S."/>
            <person name="Amaro C."/>
        </authorList>
    </citation>
    <scope>NUCLEOTIDE SEQUENCE</scope>
</reference>
<dbReference type="AlphaFoldDB" id="A0A0E9V4S4"/>
<proteinExistence type="predicted"/>
<organism evidence="1">
    <name type="scientific">Anguilla anguilla</name>
    <name type="common">European freshwater eel</name>
    <name type="synonym">Muraena anguilla</name>
    <dbReference type="NCBI Taxonomy" id="7936"/>
    <lineage>
        <taxon>Eukaryota</taxon>
        <taxon>Metazoa</taxon>
        <taxon>Chordata</taxon>
        <taxon>Craniata</taxon>
        <taxon>Vertebrata</taxon>
        <taxon>Euteleostomi</taxon>
        <taxon>Actinopterygii</taxon>
        <taxon>Neopterygii</taxon>
        <taxon>Teleostei</taxon>
        <taxon>Anguilliformes</taxon>
        <taxon>Anguillidae</taxon>
        <taxon>Anguilla</taxon>
    </lineage>
</organism>
<sequence length="49" mass="5744">MKCKYCKSDSRNCMPLNYFDRRQVLCTRIQFSGKVSCGRPKPDLNTEQP</sequence>
<protein>
    <submittedName>
        <fullName evidence="1">Uncharacterized protein</fullName>
    </submittedName>
</protein>
<accession>A0A0E9V4S4</accession>